<dbReference type="EMBL" id="CP038441">
    <property type="protein sequence ID" value="QJT22935.1"/>
    <property type="molecule type" value="Genomic_DNA"/>
</dbReference>
<sequence length="78" mass="9006">MELLTHDMPALFAQLGLANDEISLHRFIREHPLDNQTLLPEASFWSPSQAVFLRDALWNDSDWSEAIDQLDVMLRQAN</sequence>
<gene>
    <name evidence="2" type="ORF">E4184_16965</name>
    <name evidence="1" type="ORF">SJS82_10920</name>
</gene>
<organism evidence="2 3">
    <name type="scientific">Aeromonas media</name>
    <dbReference type="NCBI Taxonomy" id="651"/>
    <lineage>
        <taxon>Bacteria</taxon>
        <taxon>Pseudomonadati</taxon>
        <taxon>Pseudomonadota</taxon>
        <taxon>Gammaproteobacteria</taxon>
        <taxon>Aeromonadales</taxon>
        <taxon>Aeromonadaceae</taxon>
        <taxon>Aeromonas</taxon>
    </lineage>
</organism>
<evidence type="ECO:0000313" key="3">
    <source>
        <dbReference type="Proteomes" id="UP000501427"/>
    </source>
</evidence>
<accession>A0A6M4YE61</accession>
<evidence type="ECO:0000313" key="1">
    <source>
        <dbReference type="EMBL" id="MDX7922444.1"/>
    </source>
</evidence>
<reference evidence="1" key="2">
    <citation type="submission" date="2023-11" db="EMBL/GenBank/DDBJ databases">
        <title>WGS of Aeromonas in Northern Israel.</title>
        <authorList>
            <person name="Hershko Y."/>
        </authorList>
    </citation>
    <scope>NUCLEOTIDE SEQUENCE</scope>
    <source>
        <strain evidence="1">02297</strain>
    </source>
</reference>
<dbReference type="Proteomes" id="UP001285835">
    <property type="component" value="Unassembled WGS sequence"/>
</dbReference>
<dbReference type="EMBL" id="JAWZXF010000010">
    <property type="protein sequence ID" value="MDX7922444.1"/>
    <property type="molecule type" value="Genomic_DNA"/>
</dbReference>
<reference evidence="2 3" key="1">
    <citation type="submission" date="2019-03" db="EMBL/GenBank/DDBJ databases">
        <title>Novel transposon Tn6433 accelerates the dissemination of tet(E) in Aeromonas from aerobic biofilm under oxytetracycline stress.</title>
        <authorList>
            <person name="Shi Y."/>
            <person name="Tian Z."/>
            <person name="Zhang Y."/>
            <person name="Zhang H."/>
            <person name="Yang M."/>
        </authorList>
    </citation>
    <scope>NUCLEOTIDE SEQUENCE [LARGE SCALE GENOMIC DNA]</scope>
    <source>
        <strain evidence="2 3">T0.1-19</strain>
    </source>
</reference>
<dbReference type="Proteomes" id="UP000501427">
    <property type="component" value="Chromosome"/>
</dbReference>
<name>A0A6M4YE61_AERME</name>
<dbReference type="GeneID" id="69411013"/>
<dbReference type="AlphaFoldDB" id="A0A6M4YE61"/>
<dbReference type="InterPro" id="IPR021250">
    <property type="entry name" value="DUF2789"/>
</dbReference>
<dbReference type="Gene3D" id="1.10.10.1130">
    <property type="entry name" value="Uncharacterised protein PF10982, DUF2789"/>
    <property type="match status" value="1"/>
</dbReference>
<dbReference type="RefSeq" id="WP_171276673.1">
    <property type="nucleotide sequence ID" value="NZ_CAWPJG010000001.1"/>
</dbReference>
<dbReference type="Pfam" id="PF10982">
    <property type="entry name" value="DUF2789"/>
    <property type="match status" value="1"/>
</dbReference>
<proteinExistence type="predicted"/>
<dbReference type="InterPro" id="IPR038086">
    <property type="entry name" value="DUF2789_sf"/>
</dbReference>
<protein>
    <submittedName>
        <fullName evidence="2">DUF2789 domain-containing protein</fullName>
    </submittedName>
</protein>
<evidence type="ECO:0000313" key="2">
    <source>
        <dbReference type="EMBL" id="QJT22935.1"/>
    </source>
</evidence>